<dbReference type="EMBL" id="KX009065">
    <property type="protein sequence ID" value="ARO45354.1"/>
    <property type="molecule type" value="Genomic_DNA"/>
</dbReference>
<keyword evidence="1" id="KW-0472">Membrane</keyword>
<dbReference type="AlphaFoldDB" id="A0A2P0QG37"/>
<evidence type="ECO:0000256" key="1">
    <source>
        <dbReference type="SAM" id="Phobius"/>
    </source>
</evidence>
<sequence>MKLSIAHVVALGIAVGLLEVGQSTAESAISQTGGLLLVIALVLLFADIGMGALKSLRDDSLI</sequence>
<name>A0A2P0QG37_PSESF</name>
<feature type="transmembrane region" description="Helical" evidence="1">
    <location>
        <begin position="35"/>
        <end position="53"/>
    </location>
</feature>
<evidence type="ECO:0000313" key="2">
    <source>
        <dbReference type="EMBL" id="ARO45354.1"/>
    </source>
</evidence>
<keyword evidence="1" id="KW-0812">Transmembrane</keyword>
<reference evidence="2" key="1">
    <citation type="submission" date="2016-03" db="EMBL/GenBank/DDBJ databases">
        <title>The evolution of Pseudomonas syringae pv. actinidiae in New Zealand.</title>
        <authorList>
            <person name="Taiaroa G."/>
            <person name="Poulter R.T.M."/>
            <person name="Lamont I."/>
            <person name="Stockwell P."/>
            <person name="Butler M.I."/>
        </authorList>
    </citation>
    <scope>NUCLEOTIDE SEQUENCE</scope>
    <source>
        <strain evidence="2">RT849</strain>
    </source>
</reference>
<organism evidence="2">
    <name type="scientific">Pseudomonas syringae pv. actinidiae</name>
    <dbReference type="NCBI Taxonomy" id="103796"/>
    <lineage>
        <taxon>Bacteria</taxon>
        <taxon>Pseudomonadati</taxon>
        <taxon>Pseudomonadota</taxon>
        <taxon>Gammaproteobacteria</taxon>
        <taxon>Pseudomonadales</taxon>
        <taxon>Pseudomonadaceae</taxon>
        <taxon>Pseudomonas</taxon>
        <taxon>Pseudomonas syringae</taxon>
    </lineage>
</organism>
<protein>
    <submittedName>
        <fullName evidence="2">Uncharacterized protein</fullName>
    </submittedName>
</protein>
<keyword evidence="1" id="KW-1133">Transmembrane helix</keyword>
<proteinExistence type="predicted"/>
<accession>A0A2P0QG37</accession>
<dbReference type="RefSeq" id="WP_058432242.1">
    <property type="nucleotide sequence ID" value="NZ_CP017009.1"/>
</dbReference>